<dbReference type="SUPFAM" id="SSF52540">
    <property type="entry name" value="P-loop containing nucleoside triphosphate hydrolases"/>
    <property type="match status" value="1"/>
</dbReference>
<comment type="caution">
    <text evidence="2">The sequence shown here is derived from an EMBL/GenBank/DDBJ whole genome shotgun (WGS) entry which is preliminary data.</text>
</comment>
<evidence type="ECO:0000259" key="1">
    <source>
        <dbReference type="Pfam" id="PF13175"/>
    </source>
</evidence>
<sequence length="440" mass="51508">MQKIAIRHLGPVKEFTSDLLRMNLLIGEQATGKSTICKSVYFFRLIKEEIIAYLYDIATDRSMEPDNRLPRVLNRKLKEVFLELFGVSWYLDDKLHMRYDYAEEIYIQVSLSGEKKYLDVRYSPELNSRLLALEDELAARRQDAGRMDFSFVVQERERIHKEIRNRVNDIFRDFLSTYYIPAGRQLLALLSRQKTKIDYDSIDLVNRRFMQFNESIQAHFDRGIGKVHEHFPLPERDFAAAEMAQELIRGLKGDYRSTKAGEYFIVDKTQRVPINYASSGQQELLWLLNQLYILLLRQECAFVIIEEPEAHIYPTLQKMVLEFITEFTNINKSKALVTTHSPYTLTVANVLHYSGRLARIIPGAAGDKAFQEILPAGKWIDPEQFTAWKLEQDGSVQPLVDVEYEDLRSSLIDDVSDEVERLYSKLYYYEVGHEENRRQE</sequence>
<keyword evidence="3" id="KW-1185">Reference proteome</keyword>
<dbReference type="InterPro" id="IPR051396">
    <property type="entry name" value="Bact_Antivir_Def_Nuclease"/>
</dbReference>
<evidence type="ECO:0000313" key="2">
    <source>
        <dbReference type="EMBL" id="MEX5285174.1"/>
    </source>
</evidence>
<dbReference type="PANTHER" id="PTHR43581">
    <property type="entry name" value="ATP/GTP PHOSPHATASE"/>
    <property type="match status" value="1"/>
</dbReference>
<dbReference type="Gene3D" id="3.40.50.300">
    <property type="entry name" value="P-loop containing nucleotide triphosphate hydrolases"/>
    <property type="match status" value="1"/>
</dbReference>
<dbReference type="InterPro" id="IPR027417">
    <property type="entry name" value="P-loop_NTPase"/>
</dbReference>
<dbReference type="Pfam" id="PF13175">
    <property type="entry name" value="AAA_15"/>
    <property type="match status" value="1"/>
</dbReference>
<dbReference type="EMBL" id="JARVLH010000003">
    <property type="protein sequence ID" value="MEX5285174.1"/>
    <property type="molecule type" value="Genomic_DNA"/>
</dbReference>
<dbReference type="RefSeq" id="WP_368846901.1">
    <property type="nucleotide sequence ID" value="NZ_CP194411.1"/>
</dbReference>
<gene>
    <name evidence="2" type="ORF">QCO44_05915</name>
</gene>
<reference evidence="2 3" key="1">
    <citation type="submission" date="2023-04" db="EMBL/GenBank/DDBJ databases">
        <title>Genome Sequence of Selenomonas sputigena ATCC 33150.</title>
        <authorList>
            <person name="Miller D.P."/>
            <person name="Anvari S."/>
            <person name="Polson S.W."/>
            <person name="Macdonald M."/>
            <person name="Mcdowell J.V."/>
        </authorList>
    </citation>
    <scope>NUCLEOTIDE SEQUENCE [LARGE SCALE GENOMIC DNA]</scope>
    <source>
        <strain evidence="2 3">ATCC 33150</strain>
    </source>
</reference>
<evidence type="ECO:0000313" key="3">
    <source>
        <dbReference type="Proteomes" id="UP001559623"/>
    </source>
</evidence>
<name>A0ABV3X4Q3_9FIRM</name>
<dbReference type="InterPro" id="IPR041685">
    <property type="entry name" value="AAA_GajA/Old/RecF-like"/>
</dbReference>
<proteinExistence type="predicted"/>
<accession>A0ABV3X4Q3</accession>
<organism evidence="2 3">
    <name type="scientific">Selenomonas sputigena</name>
    <dbReference type="NCBI Taxonomy" id="69823"/>
    <lineage>
        <taxon>Bacteria</taxon>
        <taxon>Bacillati</taxon>
        <taxon>Bacillota</taxon>
        <taxon>Negativicutes</taxon>
        <taxon>Selenomonadales</taxon>
        <taxon>Selenomonadaceae</taxon>
        <taxon>Selenomonas</taxon>
    </lineage>
</organism>
<dbReference type="PANTHER" id="PTHR43581:SF4">
    <property type="entry name" value="ATP_GTP PHOSPHATASE"/>
    <property type="match status" value="1"/>
</dbReference>
<feature type="domain" description="Endonuclease GajA/Old nuclease/RecF-like AAA" evidence="1">
    <location>
        <begin position="2"/>
        <end position="343"/>
    </location>
</feature>
<protein>
    <submittedName>
        <fullName evidence="2">AAA family ATPase</fullName>
    </submittedName>
</protein>
<dbReference type="Proteomes" id="UP001559623">
    <property type="component" value="Unassembled WGS sequence"/>
</dbReference>